<feature type="domain" description="TonB-dependent receptor plug" evidence="15">
    <location>
        <begin position="50"/>
        <end position="168"/>
    </location>
</feature>
<keyword evidence="7" id="KW-0406">Ion transport</keyword>
<feature type="domain" description="TonB-dependent receptor-like beta-barrel" evidence="14">
    <location>
        <begin position="377"/>
        <end position="774"/>
    </location>
</feature>
<evidence type="ECO:0000313" key="17">
    <source>
        <dbReference type="Proteomes" id="UP001597394"/>
    </source>
</evidence>
<keyword evidence="8 12" id="KW-0798">TonB box</keyword>
<keyword evidence="5 11" id="KW-0812">Transmembrane</keyword>
<evidence type="ECO:0000256" key="12">
    <source>
        <dbReference type="RuleBase" id="RU003357"/>
    </source>
</evidence>
<evidence type="ECO:0000256" key="1">
    <source>
        <dbReference type="ARBA" id="ARBA00004571"/>
    </source>
</evidence>
<evidence type="ECO:0000256" key="7">
    <source>
        <dbReference type="ARBA" id="ARBA00023065"/>
    </source>
</evidence>
<dbReference type="InterPro" id="IPR012910">
    <property type="entry name" value="Plug_dom"/>
</dbReference>
<comment type="similarity">
    <text evidence="11 12">Belongs to the TonB-dependent receptor family.</text>
</comment>
<gene>
    <name evidence="16" type="ORF">ACFSO8_09585</name>
</gene>
<dbReference type="PROSITE" id="PS52016">
    <property type="entry name" value="TONB_DEPENDENT_REC_3"/>
    <property type="match status" value="1"/>
</dbReference>
<evidence type="ECO:0000256" key="3">
    <source>
        <dbReference type="ARBA" id="ARBA00022452"/>
    </source>
</evidence>
<dbReference type="Pfam" id="PF07715">
    <property type="entry name" value="Plug"/>
    <property type="match status" value="1"/>
</dbReference>
<dbReference type="Gene3D" id="2.40.170.20">
    <property type="entry name" value="TonB-dependent receptor, beta-barrel domain"/>
    <property type="match status" value="1"/>
</dbReference>
<keyword evidence="17" id="KW-1185">Reference proteome</keyword>
<evidence type="ECO:0000256" key="8">
    <source>
        <dbReference type="ARBA" id="ARBA00023077"/>
    </source>
</evidence>
<dbReference type="NCBIfam" id="TIGR04056">
    <property type="entry name" value="OMP_RagA_SusC"/>
    <property type="match status" value="1"/>
</dbReference>
<dbReference type="InterPro" id="IPR037066">
    <property type="entry name" value="Plug_dom_sf"/>
</dbReference>
<sequence length="949" mass="103951">MNVKSKALSAGVAFFIGLGTLSAQTQSDSIKSKDIEEVVVLGYVKRKATEVTGNSVQLSSDKINTPSAISVDQALQGKSPGVQVNASSGTPGSVQDIRIRGVGSLTASNAPLFVIDGVPVINGNASASTDNSSLSTLASINNQDIESITVLKDASATAAYGARGSNGVILITTKRGKSGKAKFNLNTSIGFQNDAYMKRHGLTAGQKLELLKEALVNSYGKNYGVTLDNAIDFAAANGIDGGASLWTGEEYDWEGLLKRKNAMTSTADLSVSGGDGKSSYYGSLGHNKTEATVIGPAFERISAMFKYSNKLTDKLDFETSINGSWISQNPILEGGSFFSNPFITKVLMNPFANPYNADGSYNIEDIGNFTSIHNTLYTLSNNIVRNKMMRGISNTKLDYKIIRNLTFSTRFNIDFILNDYRNYQNRYHGDGDGTLGYSERQMSTDYTWVSQNSLNYNFRVGDNHRFDLTGVFEHQKYQYESLYGYGENFPADGLTNIASAGANDDASSEYSDWLNTSYLGMLNYSFADRLVLDGTIRREGSSRFAKGKRFGNFWSVGAAYNLHKDIFQETFNLLRVRASYGLTGNSGVGVNAYQALLSYDADYDGNGAAYPSVFGNPDLTWEKNKTFDVGFEFEALDRRLTGSLAYFNKRTYDLLQNVPLSRTSGFASQAQNVGEVSNKGIEAMLGYDIIKNDNVTWNVSANFATLENKVEKLALDGNGNPVNPSAGSSYKNTEVGQSIGYWFMRTWAGVNVETGAPEWYVNGVDGERTSNYNLAARHNQGTSIPKYTGGFQTGLTVKNVFLNANVYFAGGHEIYEQYAQFYMRTNNFTLMSYNGVEELLDRWQQPGDVTDIPKLKFAGSDNFHATSSRHLYDGTFARLKDVTLGYNLPKSFTNAIGIDGLTLSVRGTNMYTWTKDKDLKLDPETQANGYTTLTTPPVKSVIFGVNVKF</sequence>
<name>A0ABW5KBI7_9FLAO</name>
<dbReference type="Pfam" id="PF00593">
    <property type="entry name" value="TonB_dep_Rec_b-barrel"/>
    <property type="match status" value="1"/>
</dbReference>
<accession>A0ABW5KBI7</accession>
<keyword evidence="2 11" id="KW-0813">Transport</keyword>
<keyword evidence="10 11" id="KW-0998">Cell outer membrane</keyword>
<evidence type="ECO:0000256" key="4">
    <source>
        <dbReference type="ARBA" id="ARBA00022496"/>
    </source>
</evidence>
<dbReference type="NCBIfam" id="TIGR04057">
    <property type="entry name" value="SusC_RagA_signa"/>
    <property type="match status" value="1"/>
</dbReference>
<comment type="caution">
    <text evidence="16">The sequence shown here is derived from an EMBL/GenBank/DDBJ whole genome shotgun (WGS) entry which is preliminary data.</text>
</comment>
<protein>
    <submittedName>
        <fullName evidence="16">SusC/RagA family TonB-linked outer membrane protein</fullName>
    </submittedName>
</protein>
<organism evidence="16 17">
    <name type="scientific">Kaistella montana</name>
    <dbReference type="NCBI Taxonomy" id="1849733"/>
    <lineage>
        <taxon>Bacteria</taxon>
        <taxon>Pseudomonadati</taxon>
        <taxon>Bacteroidota</taxon>
        <taxon>Flavobacteriia</taxon>
        <taxon>Flavobacteriales</taxon>
        <taxon>Weeksellaceae</taxon>
        <taxon>Chryseobacterium group</taxon>
        <taxon>Kaistella</taxon>
    </lineage>
</organism>
<dbReference type="EMBL" id="JBHULG010000002">
    <property type="protein sequence ID" value="MFD2545713.1"/>
    <property type="molecule type" value="Genomic_DNA"/>
</dbReference>
<evidence type="ECO:0000259" key="14">
    <source>
        <dbReference type="Pfam" id="PF00593"/>
    </source>
</evidence>
<keyword evidence="3 11" id="KW-1134">Transmembrane beta strand</keyword>
<dbReference type="PANTHER" id="PTHR32552:SF81">
    <property type="entry name" value="TONB-DEPENDENT OUTER MEMBRANE RECEPTOR"/>
    <property type="match status" value="1"/>
</dbReference>
<dbReference type="Proteomes" id="UP001597394">
    <property type="component" value="Unassembled WGS sequence"/>
</dbReference>
<dbReference type="SUPFAM" id="SSF56935">
    <property type="entry name" value="Porins"/>
    <property type="match status" value="1"/>
</dbReference>
<keyword evidence="6" id="KW-0408">Iron</keyword>
<keyword evidence="13" id="KW-0732">Signal</keyword>
<evidence type="ECO:0000259" key="15">
    <source>
        <dbReference type="Pfam" id="PF07715"/>
    </source>
</evidence>
<feature type="signal peptide" evidence="13">
    <location>
        <begin position="1"/>
        <end position="25"/>
    </location>
</feature>
<dbReference type="InterPro" id="IPR023997">
    <property type="entry name" value="TonB-dep_OMP_SusC/RagA_CS"/>
</dbReference>
<dbReference type="InterPro" id="IPR023996">
    <property type="entry name" value="TonB-dep_OMP_SusC/RagA"/>
</dbReference>
<dbReference type="Gene3D" id="2.170.130.10">
    <property type="entry name" value="TonB-dependent receptor, plug domain"/>
    <property type="match status" value="1"/>
</dbReference>
<evidence type="ECO:0000256" key="13">
    <source>
        <dbReference type="SAM" id="SignalP"/>
    </source>
</evidence>
<evidence type="ECO:0000256" key="10">
    <source>
        <dbReference type="ARBA" id="ARBA00023237"/>
    </source>
</evidence>
<reference evidence="17" key="1">
    <citation type="journal article" date="2019" name="Int. J. Syst. Evol. Microbiol.">
        <title>The Global Catalogue of Microorganisms (GCM) 10K type strain sequencing project: providing services to taxonomists for standard genome sequencing and annotation.</title>
        <authorList>
            <consortium name="The Broad Institute Genomics Platform"/>
            <consortium name="The Broad Institute Genome Sequencing Center for Infectious Disease"/>
            <person name="Wu L."/>
            <person name="Ma J."/>
        </authorList>
    </citation>
    <scope>NUCLEOTIDE SEQUENCE [LARGE SCALE GENOMIC DNA]</scope>
    <source>
        <strain evidence="17">KCTC 52204</strain>
    </source>
</reference>
<evidence type="ECO:0000256" key="9">
    <source>
        <dbReference type="ARBA" id="ARBA00023136"/>
    </source>
</evidence>
<keyword evidence="4" id="KW-0410">Iron transport</keyword>
<evidence type="ECO:0000256" key="2">
    <source>
        <dbReference type="ARBA" id="ARBA00022448"/>
    </source>
</evidence>
<feature type="chain" id="PRO_5046952066" evidence="13">
    <location>
        <begin position="26"/>
        <end position="949"/>
    </location>
</feature>
<dbReference type="InterPro" id="IPR000531">
    <property type="entry name" value="Beta-barrel_TonB"/>
</dbReference>
<proteinExistence type="inferred from homology"/>
<dbReference type="PANTHER" id="PTHR32552">
    <property type="entry name" value="FERRICHROME IRON RECEPTOR-RELATED"/>
    <property type="match status" value="1"/>
</dbReference>
<dbReference type="RefSeq" id="WP_255930272.1">
    <property type="nucleotide sequence ID" value="NZ_JANFQP010000002.1"/>
</dbReference>
<evidence type="ECO:0000256" key="6">
    <source>
        <dbReference type="ARBA" id="ARBA00023004"/>
    </source>
</evidence>
<keyword evidence="9 11" id="KW-0472">Membrane</keyword>
<evidence type="ECO:0000313" key="16">
    <source>
        <dbReference type="EMBL" id="MFD2545713.1"/>
    </source>
</evidence>
<dbReference type="InterPro" id="IPR036942">
    <property type="entry name" value="Beta-barrel_TonB_sf"/>
</dbReference>
<evidence type="ECO:0000256" key="5">
    <source>
        <dbReference type="ARBA" id="ARBA00022692"/>
    </source>
</evidence>
<comment type="subcellular location">
    <subcellularLocation>
        <location evidence="1 11">Cell outer membrane</location>
        <topology evidence="1 11">Multi-pass membrane protein</topology>
    </subcellularLocation>
</comment>
<evidence type="ECO:0000256" key="11">
    <source>
        <dbReference type="PROSITE-ProRule" id="PRU01360"/>
    </source>
</evidence>
<dbReference type="InterPro" id="IPR039426">
    <property type="entry name" value="TonB-dep_rcpt-like"/>
</dbReference>